<sequence>MSKITDKAPSPQGRRPTILDVARAAGVSPTTVSHALNNKRYVDEKTRERVKDAVRKLGYRPNKRAQRLRTGEAQTIALISSMPFEIAGGASRLGFLMEVAAVAAAAALTRGLALVLVPPLVNDRQPLEKLDIDGAIVIEPVRDDPHVAYLQGQGLPVVCLGRPLGYDDVPYIDIHSAQTTRLLLDHLWTQGSRHIALLIGAQQRNSYVEAEATYRAFCAEHDLAPIVAKAEEHGGEAAGLTTSRELLHEHPEIDGICAPVDAFAAGALQAAQQLDRRVPEQIKVVTRYDGIRAKTSTPPLTAVDLHLEQLAQLGVQLLFDHLGGDTSTQTLEPPLPDLVLRASSKPTEHWTASSEAAPD</sequence>
<dbReference type="PROSITE" id="PS50932">
    <property type="entry name" value="HTH_LACI_2"/>
    <property type="match status" value="1"/>
</dbReference>
<keyword evidence="3 6" id="KW-0238">DNA-binding</keyword>
<dbReference type="EMBL" id="REGR01000003">
    <property type="protein sequence ID" value="RXZ44529.1"/>
    <property type="molecule type" value="Genomic_DNA"/>
</dbReference>
<feature type="domain" description="HTH lacI-type" evidence="5">
    <location>
        <begin position="16"/>
        <end position="70"/>
    </location>
</feature>
<dbReference type="InterPro" id="IPR046335">
    <property type="entry name" value="LacI/GalR-like_sensor"/>
</dbReference>
<keyword evidence="7" id="KW-1185">Reference proteome</keyword>
<keyword evidence="4" id="KW-0804">Transcription</keyword>
<reference evidence="6 7" key="1">
    <citation type="submission" date="2018-10" db="EMBL/GenBank/DDBJ databases">
        <title>Draft genome of Fastidiocella sp. strain 375T, a bacterium isolated from a karstic cave dripping water.</title>
        <authorList>
            <person name="Coelho C."/>
            <person name="Verissimo A."/>
            <person name="Tiago I."/>
        </authorList>
    </citation>
    <scope>NUCLEOTIDE SEQUENCE [LARGE SCALE GENOMIC DNA]</scope>
    <source>
        <strain evidence="6 7">CAVE-375</strain>
    </source>
</reference>
<dbReference type="InterPro" id="IPR000843">
    <property type="entry name" value="HTH_LacI"/>
</dbReference>
<accession>A0ABY0FHE2</accession>
<organism evidence="6 7">
    <name type="scientific">Crenobacter cavernae</name>
    <dbReference type="NCBI Taxonomy" id="2290923"/>
    <lineage>
        <taxon>Bacteria</taxon>
        <taxon>Pseudomonadati</taxon>
        <taxon>Pseudomonadota</taxon>
        <taxon>Betaproteobacteria</taxon>
        <taxon>Neisseriales</taxon>
        <taxon>Neisseriaceae</taxon>
        <taxon>Crenobacter</taxon>
    </lineage>
</organism>
<dbReference type="SMART" id="SM00354">
    <property type="entry name" value="HTH_LACI"/>
    <property type="match status" value="1"/>
</dbReference>
<dbReference type="Pfam" id="PF00356">
    <property type="entry name" value="LacI"/>
    <property type="match status" value="1"/>
</dbReference>
<dbReference type="Proteomes" id="UP000290682">
    <property type="component" value="Unassembled WGS sequence"/>
</dbReference>
<keyword evidence="1" id="KW-0678">Repressor</keyword>
<dbReference type="InterPro" id="IPR028082">
    <property type="entry name" value="Peripla_BP_I"/>
</dbReference>
<comment type="caution">
    <text evidence="6">The sequence shown here is derived from an EMBL/GenBank/DDBJ whole genome shotgun (WGS) entry which is preliminary data.</text>
</comment>
<dbReference type="PROSITE" id="PS00356">
    <property type="entry name" value="HTH_LACI_1"/>
    <property type="match status" value="1"/>
</dbReference>
<gene>
    <name evidence="6" type="ORF">EBB06_05360</name>
</gene>
<keyword evidence="2" id="KW-0805">Transcription regulation</keyword>
<protein>
    <submittedName>
        <fullName evidence="6">LacI family DNA-binding transcriptional regulator</fullName>
    </submittedName>
</protein>
<evidence type="ECO:0000256" key="2">
    <source>
        <dbReference type="ARBA" id="ARBA00023015"/>
    </source>
</evidence>
<evidence type="ECO:0000256" key="1">
    <source>
        <dbReference type="ARBA" id="ARBA00022491"/>
    </source>
</evidence>
<evidence type="ECO:0000256" key="4">
    <source>
        <dbReference type="ARBA" id="ARBA00023163"/>
    </source>
</evidence>
<evidence type="ECO:0000256" key="3">
    <source>
        <dbReference type="ARBA" id="ARBA00023125"/>
    </source>
</evidence>
<dbReference type="GO" id="GO:0003677">
    <property type="term" value="F:DNA binding"/>
    <property type="evidence" value="ECO:0007669"/>
    <property type="project" value="UniProtKB-KW"/>
</dbReference>
<evidence type="ECO:0000313" key="7">
    <source>
        <dbReference type="Proteomes" id="UP000290682"/>
    </source>
</evidence>
<dbReference type="CDD" id="cd01392">
    <property type="entry name" value="HTH_LacI"/>
    <property type="match status" value="1"/>
</dbReference>
<dbReference type="SUPFAM" id="SSF53822">
    <property type="entry name" value="Periplasmic binding protein-like I"/>
    <property type="match status" value="1"/>
</dbReference>
<evidence type="ECO:0000313" key="6">
    <source>
        <dbReference type="EMBL" id="RXZ44529.1"/>
    </source>
</evidence>
<evidence type="ECO:0000259" key="5">
    <source>
        <dbReference type="PROSITE" id="PS50932"/>
    </source>
</evidence>
<dbReference type="PANTHER" id="PTHR30146">
    <property type="entry name" value="LACI-RELATED TRANSCRIPTIONAL REPRESSOR"/>
    <property type="match status" value="1"/>
</dbReference>
<dbReference type="RefSeq" id="WP_129212080.1">
    <property type="nucleotide sequence ID" value="NZ_REGR01000003.1"/>
</dbReference>
<dbReference type="Gene3D" id="1.10.260.40">
    <property type="entry name" value="lambda repressor-like DNA-binding domains"/>
    <property type="match status" value="1"/>
</dbReference>
<dbReference type="Gene3D" id="3.40.50.2300">
    <property type="match status" value="2"/>
</dbReference>
<dbReference type="InterPro" id="IPR010982">
    <property type="entry name" value="Lambda_DNA-bd_dom_sf"/>
</dbReference>
<proteinExistence type="predicted"/>
<dbReference type="SUPFAM" id="SSF47413">
    <property type="entry name" value="lambda repressor-like DNA-binding domains"/>
    <property type="match status" value="1"/>
</dbReference>
<dbReference type="Pfam" id="PF13377">
    <property type="entry name" value="Peripla_BP_3"/>
    <property type="match status" value="1"/>
</dbReference>
<name>A0ABY0FHE2_9NEIS</name>
<dbReference type="PANTHER" id="PTHR30146:SF151">
    <property type="entry name" value="HTH-TYPE TRANSCRIPTIONAL REPRESSOR CYTR"/>
    <property type="match status" value="1"/>
</dbReference>